<evidence type="ECO:0000313" key="2">
    <source>
        <dbReference type="EMBL" id="VEL25875.1"/>
    </source>
</evidence>
<evidence type="ECO:0000313" key="3">
    <source>
        <dbReference type="Proteomes" id="UP000784294"/>
    </source>
</evidence>
<reference evidence="2" key="1">
    <citation type="submission" date="2018-11" db="EMBL/GenBank/DDBJ databases">
        <authorList>
            <consortium name="Pathogen Informatics"/>
        </authorList>
    </citation>
    <scope>NUCLEOTIDE SEQUENCE</scope>
</reference>
<organism evidence="2 3">
    <name type="scientific">Protopolystoma xenopodis</name>
    <dbReference type="NCBI Taxonomy" id="117903"/>
    <lineage>
        <taxon>Eukaryota</taxon>
        <taxon>Metazoa</taxon>
        <taxon>Spiralia</taxon>
        <taxon>Lophotrochozoa</taxon>
        <taxon>Platyhelminthes</taxon>
        <taxon>Monogenea</taxon>
        <taxon>Polyopisthocotylea</taxon>
        <taxon>Polystomatidea</taxon>
        <taxon>Polystomatidae</taxon>
        <taxon>Protopolystoma</taxon>
    </lineage>
</organism>
<name>A0A3S5AQH4_9PLAT</name>
<comment type="caution">
    <text evidence="2">The sequence shown here is derived from an EMBL/GenBank/DDBJ whole genome shotgun (WGS) entry which is preliminary data.</text>
</comment>
<evidence type="ECO:0000256" key="1">
    <source>
        <dbReference type="SAM" id="MobiDB-lite"/>
    </source>
</evidence>
<protein>
    <submittedName>
        <fullName evidence="2">Uncharacterized protein</fullName>
    </submittedName>
</protein>
<dbReference type="Proteomes" id="UP000784294">
    <property type="component" value="Unassembled WGS sequence"/>
</dbReference>
<gene>
    <name evidence="2" type="ORF">PXEA_LOCUS19315</name>
</gene>
<proteinExistence type="predicted"/>
<sequence length="214" mass="22659">MLISCLGPRMNMNVIDPLRTGVDDTCTEVSSRAAGTPPQPTPVVPPSVIPDAKSAKGSNPVASDLSLQHSSSVHLSGQVAVSGSIEETPTTMPANTSAGIGNLGDSIINASFRTVLTIVSTADDLMHVLGQRTIDAVCQAVRSSLDQLWSLLACREATLALKDVPLGKIVKKGLSAILNYLQDISAIPGWFVFVHLHAWLLSIPQNLQCLTFCY</sequence>
<feature type="compositionally biased region" description="Pro residues" evidence="1">
    <location>
        <begin position="37"/>
        <end position="48"/>
    </location>
</feature>
<dbReference type="AlphaFoldDB" id="A0A3S5AQH4"/>
<dbReference type="EMBL" id="CAAALY010076771">
    <property type="protein sequence ID" value="VEL25875.1"/>
    <property type="molecule type" value="Genomic_DNA"/>
</dbReference>
<keyword evidence="3" id="KW-1185">Reference proteome</keyword>
<accession>A0A3S5AQH4</accession>
<feature type="region of interest" description="Disordered" evidence="1">
    <location>
        <begin position="28"/>
        <end position="69"/>
    </location>
</feature>